<dbReference type="CDD" id="cd01359">
    <property type="entry name" value="Argininosuccinate_lyase"/>
    <property type="match status" value="1"/>
</dbReference>
<evidence type="ECO:0000256" key="3">
    <source>
        <dbReference type="ARBA" id="ARBA00004941"/>
    </source>
</evidence>
<dbReference type="Gene3D" id="1.20.200.10">
    <property type="entry name" value="Fumarase/aspartase (Central domain)"/>
    <property type="match status" value="1"/>
</dbReference>
<dbReference type="PRINTS" id="PR00149">
    <property type="entry name" value="FUMRATELYASE"/>
</dbReference>
<dbReference type="GO" id="GO:0004056">
    <property type="term" value="F:argininosuccinate lyase activity"/>
    <property type="evidence" value="ECO:0007669"/>
    <property type="project" value="UniProtKB-UniRule"/>
</dbReference>
<dbReference type="RefSeq" id="WP_046556832.1">
    <property type="nucleotide sequence ID" value="NZ_LAHO01000004.1"/>
</dbReference>
<dbReference type="Pfam" id="PF14698">
    <property type="entry name" value="ASL_C2"/>
    <property type="match status" value="1"/>
</dbReference>
<name>A0A0M2V6Y2_9GAMM</name>
<proteinExistence type="inferred from homology"/>
<dbReference type="SUPFAM" id="SSF48557">
    <property type="entry name" value="L-aspartase-like"/>
    <property type="match status" value="1"/>
</dbReference>
<keyword evidence="9 10" id="KW-0456">Lyase</keyword>
<dbReference type="EC" id="4.3.2.1" evidence="5 10"/>
<dbReference type="Gene3D" id="1.10.275.10">
    <property type="entry name" value="Fumarase/aspartase (N-terminal domain)"/>
    <property type="match status" value="1"/>
</dbReference>
<dbReference type="InterPro" id="IPR008948">
    <property type="entry name" value="L-Aspartase-like"/>
</dbReference>
<comment type="pathway">
    <text evidence="3 10">Amino-acid biosynthesis; L-arginine biosynthesis; L-arginine from L-ornithine and carbamoyl phosphate: step 3/3.</text>
</comment>
<organism evidence="13 14">
    <name type="scientific">Arsukibacterium ikkense</name>
    <dbReference type="NCBI Taxonomy" id="336831"/>
    <lineage>
        <taxon>Bacteria</taxon>
        <taxon>Pseudomonadati</taxon>
        <taxon>Pseudomonadota</taxon>
        <taxon>Gammaproteobacteria</taxon>
        <taxon>Chromatiales</taxon>
        <taxon>Chromatiaceae</taxon>
        <taxon>Arsukibacterium</taxon>
    </lineage>
</organism>
<evidence type="ECO:0000256" key="1">
    <source>
        <dbReference type="ARBA" id="ARBA00000985"/>
    </source>
</evidence>
<dbReference type="Proteomes" id="UP000034228">
    <property type="component" value="Unassembled WGS sequence"/>
</dbReference>
<sequence>MAMWGGRFTEATLSEFRDFNDSLSFDYLLAQQDIAASRAWAKGLLQAGIITDIEAAQLEQGLADLAMAIDADPRLPLQTTEEDIHSWVESQLTAKLGSVAKKLHTGRSRNDLVATDLRLWTRLQAGTVRKSLLAALAALLEFADKAEQAVMPGFTHLQRAQPVLVAHWALAYVEMFKRDLGRLDDAVARMDSCPLGCGALAGTGVNIDRNVLASELGFSHAALNSLDAVSDRDYLVELSASASLCMTHLSRLSEDVIFFCSGEAGFFKLGDAISSGSSLMPQKKNPDVFELLRGKTGRVLGHLVAILHVLKGLPLAYNKDMQEDKQGFFDLMHSWQQSLLVLATVLPHLSVNREQCRKAAELGYSNATDLADYLVSKGMPFRDAHECAGELVLVASKQQLPLEALTLQQMQQISALITDDVYPALTLEAGMARRCALGGTATGQVAAALANAKSWFEQVVAG</sequence>
<feature type="domain" description="Argininosuccinate lyase C-terminal" evidence="12">
    <location>
        <begin position="364"/>
        <end position="429"/>
    </location>
</feature>
<evidence type="ECO:0000256" key="10">
    <source>
        <dbReference type="HAMAP-Rule" id="MF_00006"/>
    </source>
</evidence>
<evidence type="ECO:0000256" key="2">
    <source>
        <dbReference type="ARBA" id="ARBA00004496"/>
    </source>
</evidence>
<comment type="similarity">
    <text evidence="10">Belongs to the lyase 1 family. Argininosuccinate lyase subfamily.</text>
</comment>
<evidence type="ECO:0000256" key="8">
    <source>
        <dbReference type="ARBA" id="ARBA00022605"/>
    </source>
</evidence>
<dbReference type="InterPro" id="IPR024083">
    <property type="entry name" value="Fumarase/histidase_N"/>
</dbReference>
<dbReference type="Pfam" id="PF00206">
    <property type="entry name" value="Lyase_1"/>
    <property type="match status" value="1"/>
</dbReference>
<dbReference type="InterPro" id="IPR009049">
    <property type="entry name" value="Argininosuccinate_lyase"/>
</dbReference>
<accession>A0A0M2V6Y2</accession>
<evidence type="ECO:0000256" key="5">
    <source>
        <dbReference type="ARBA" id="ARBA00012338"/>
    </source>
</evidence>
<dbReference type="InterPro" id="IPR000362">
    <property type="entry name" value="Fumarate_lyase_fam"/>
</dbReference>
<dbReference type="InterPro" id="IPR029419">
    <property type="entry name" value="Arg_succ_lyase_C"/>
</dbReference>
<gene>
    <name evidence="10" type="primary">argH</name>
    <name evidence="13" type="ORF">WG68_06400</name>
</gene>
<dbReference type="STRING" id="336831.WG68_06400"/>
<evidence type="ECO:0000256" key="9">
    <source>
        <dbReference type="ARBA" id="ARBA00023239"/>
    </source>
</evidence>
<reference evidence="13 14" key="1">
    <citation type="submission" date="2015-03" db="EMBL/GenBank/DDBJ databases">
        <title>Draft genome sequences of two protease-producing strains of Arsukibacterium isolated from two cold and alkaline environments.</title>
        <authorList>
            <person name="Lylloff J.E."/>
            <person name="Skov L.B."/>
            <person name="Jepsen M."/>
            <person name="Hallin P.F."/>
            <person name="Sorensen S.J."/>
            <person name="Stougaard P."/>
            <person name="Glaring M.A."/>
        </authorList>
    </citation>
    <scope>NUCLEOTIDE SEQUENCE [LARGE SCALE GENOMIC DNA]</scope>
    <source>
        <strain evidence="13 14">GCM72</strain>
    </source>
</reference>
<keyword evidence="14" id="KW-1185">Reference proteome</keyword>
<comment type="similarity">
    <text evidence="4">In the N-terminal section; belongs to the lyase 1 family. Argininosuccinate lyase subfamily.</text>
</comment>
<comment type="caution">
    <text evidence="13">The sequence shown here is derived from an EMBL/GenBank/DDBJ whole genome shotgun (WGS) entry which is preliminary data.</text>
</comment>
<dbReference type="InterPro" id="IPR022761">
    <property type="entry name" value="Fumarate_lyase_N"/>
</dbReference>
<dbReference type="PANTHER" id="PTHR43814">
    <property type="entry name" value="ARGININOSUCCINATE LYASE"/>
    <property type="match status" value="1"/>
</dbReference>
<dbReference type="PRINTS" id="PR00145">
    <property type="entry name" value="ARGSUCLYASE"/>
</dbReference>
<keyword evidence="8 10" id="KW-0028">Amino-acid biosynthesis</keyword>
<protein>
    <recommendedName>
        <fullName evidence="5 10">Argininosuccinate lyase</fullName>
        <shortName evidence="10">ASAL</shortName>
        <ecNumber evidence="5 10">4.3.2.1</ecNumber>
    </recommendedName>
    <alternativeName>
        <fullName evidence="10">Arginosuccinase</fullName>
    </alternativeName>
</protein>
<dbReference type="Gene3D" id="1.10.40.30">
    <property type="entry name" value="Fumarase/aspartase (C-terminal domain)"/>
    <property type="match status" value="1"/>
</dbReference>
<dbReference type="PROSITE" id="PS00163">
    <property type="entry name" value="FUMARATE_LYASES"/>
    <property type="match status" value="1"/>
</dbReference>
<dbReference type="FunFam" id="1.20.200.10:FF:000006">
    <property type="entry name" value="Argininosuccinate lyase"/>
    <property type="match status" value="1"/>
</dbReference>
<dbReference type="HAMAP" id="MF_00006">
    <property type="entry name" value="Arg_succ_lyase"/>
    <property type="match status" value="1"/>
</dbReference>
<dbReference type="UniPathway" id="UPA00068">
    <property type="reaction ID" value="UER00114"/>
</dbReference>
<keyword evidence="6 10" id="KW-0963">Cytoplasm</keyword>
<dbReference type="FunFam" id="1.10.40.30:FF:000001">
    <property type="entry name" value="Argininosuccinate lyase"/>
    <property type="match status" value="1"/>
</dbReference>
<dbReference type="OrthoDB" id="9769623at2"/>
<evidence type="ECO:0000313" key="14">
    <source>
        <dbReference type="Proteomes" id="UP000034228"/>
    </source>
</evidence>
<dbReference type="NCBIfam" id="TIGR00838">
    <property type="entry name" value="argH"/>
    <property type="match status" value="1"/>
</dbReference>
<dbReference type="EMBL" id="LAHO01000004">
    <property type="protein sequence ID" value="KKO46391.1"/>
    <property type="molecule type" value="Genomic_DNA"/>
</dbReference>
<dbReference type="InterPro" id="IPR020557">
    <property type="entry name" value="Fumarate_lyase_CS"/>
</dbReference>
<dbReference type="PANTHER" id="PTHR43814:SF1">
    <property type="entry name" value="ARGININOSUCCINATE LYASE"/>
    <property type="match status" value="1"/>
</dbReference>
<dbReference type="GO" id="GO:0005829">
    <property type="term" value="C:cytosol"/>
    <property type="evidence" value="ECO:0007669"/>
    <property type="project" value="TreeGrafter"/>
</dbReference>
<evidence type="ECO:0000256" key="7">
    <source>
        <dbReference type="ARBA" id="ARBA00022571"/>
    </source>
</evidence>
<dbReference type="PATRIC" id="fig|336831.14.peg.3024"/>
<comment type="catalytic activity">
    <reaction evidence="1 10">
        <text>2-(N(omega)-L-arginino)succinate = fumarate + L-arginine</text>
        <dbReference type="Rhea" id="RHEA:24020"/>
        <dbReference type="ChEBI" id="CHEBI:29806"/>
        <dbReference type="ChEBI" id="CHEBI:32682"/>
        <dbReference type="ChEBI" id="CHEBI:57472"/>
        <dbReference type="EC" id="4.3.2.1"/>
    </reaction>
</comment>
<dbReference type="AlphaFoldDB" id="A0A0M2V6Y2"/>
<comment type="subcellular location">
    <subcellularLocation>
        <location evidence="2 10">Cytoplasm</location>
    </subcellularLocation>
</comment>
<feature type="domain" description="Fumarate lyase N-terminal" evidence="11">
    <location>
        <begin position="6"/>
        <end position="301"/>
    </location>
</feature>
<evidence type="ECO:0000256" key="4">
    <source>
        <dbReference type="ARBA" id="ARBA00005552"/>
    </source>
</evidence>
<dbReference type="GO" id="GO:0042450">
    <property type="term" value="P:L-arginine biosynthetic process via ornithine"/>
    <property type="evidence" value="ECO:0007669"/>
    <property type="project" value="UniProtKB-UniRule"/>
</dbReference>
<evidence type="ECO:0000259" key="11">
    <source>
        <dbReference type="Pfam" id="PF00206"/>
    </source>
</evidence>
<evidence type="ECO:0000313" key="13">
    <source>
        <dbReference type="EMBL" id="KKO46391.1"/>
    </source>
</evidence>
<evidence type="ECO:0000259" key="12">
    <source>
        <dbReference type="Pfam" id="PF14698"/>
    </source>
</evidence>
<keyword evidence="7 10" id="KW-0055">Arginine biosynthesis</keyword>
<evidence type="ECO:0000256" key="6">
    <source>
        <dbReference type="ARBA" id="ARBA00022490"/>
    </source>
</evidence>